<evidence type="ECO:0000256" key="1">
    <source>
        <dbReference type="SAM" id="MobiDB-lite"/>
    </source>
</evidence>
<organism evidence="3 4">
    <name type="scientific">Lophiotrema nucula</name>
    <dbReference type="NCBI Taxonomy" id="690887"/>
    <lineage>
        <taxon>Eukaryota</taxon>
        <taxon>Fungi</taxon>
        <taxon>Dikarya</taxon>
        <taxon>Ascomycota</taxon>
        <taxon>Pezizomycotina</taxon>
        <taxon>Dothideomycetes</taxon>
        <taxon>Pleosporomycetidae</taxon>
        <taxon>Pleosporales</taxon>
        <taxon>Lophiotremataceae</taxon>
        <taxon>Lophiotrema</taxon>
    </lineage>
</organism>
<dbReference type="GO" id="GO:0035091">
    <property type="term" value="F:phosphatidylinositol binding"/>
    <property type="evidence" value="ECO:0007669"/>
    <property type="project" value="TreeGrafter"/>
</dbReference>
<evidence type="ECO:0000313" key="4">
    <source>
        <dbReference type="Proteomes" id="UP000799770"/>
    </source>
</evidence>
<reference evidence="3" key="1">
    <citation type="journal article" date="2020" name="Stud. Mycol.">
        <title>101 Dothideomycetes genomes: a test case for predicting lifestyles and emergence of pathogens.</title>
        <authorList>
            <person name="Haridas S."/>
            <person name="Albert R."/>
            <person name="Binder M."/>
            <person name="Bloem J."/>
            <person name="Labutti K."/>
            <person name="Salamov A."/>
            <person name="Andreopoulos B."/>
            <person name="Baker S."/>
            <person name="Barry K."/>
            <person name="Bills G."/>
            <person name="Bluhm B."/>
            <person name="Cannon C."/>
            <person name="Castanera R."/>
            <person name="Culley D."/>
            <person name="Daum C."/>
            <person name="Ezra D."/>
            <person name="Gonzalez J."/>
            <person name="Henrissat B."/>
            <person name="Kuo A."/>
            <person name="Liang C."/>
            <person name="Lipzen A."/>
            <person name="Lutzoni F."/>
            <person name="Magnuson J."/>
            <person name="Mondo S."/>
            <person name="Nolan M."/>
            <person name="Ohm R."/>
            <person name="Pangilinan J."/>
            <person name="Park H.-J."/>
            <person name="Ramirez L."/>
            <person name="Alfaro M."/>
            <person name="Sun H."/>
            <person name="Tritt A."/>
            <person name="Yoshinaga Y."/>
            <person name="Zwiers L.-H."/>
            <person name="Turgeon B."/>
            <person name="Goodwin S."/>
            <person name="Spatafora J."/>
            <person name="Crous P."/>
            <person name="Grigoriev I."/>
        </authorList>
    </citation>
    <scope>NUCLEOTIDE SEQUENCE</scope>
    <source>
        <strain evidence="3">CBS 627.86</strain>
    </source>
</reference>
<gene>
    <name evidence="3" type="ORF">BDV96DRAFT_571341</name>
</gene>
<keyword evidence="4" id="KW-1185">Reference proteome</keyword>
<dbReference type="PANTHER" id="PTHR15629:SF8">
    <property type="entry name" value="DUF500 DOMAIN PROTEIN (AFU_ORTHOLOGUE AFUA_5G07310)"/>
    <property type="match status" value="1"/>
</dbReference>
<protein>
    <recommendedName>
        <fullName evidence="2">Ysc84 actin-binding domain-containing protein</fullName>
    </recommendedName>
</protein>
<dbReference type="Pfam" id="PF04366">
    <property type="entry name" value="Ysc84"/>
    <property type="match status" value="1"/>
</dbReference>
<feature type="domain" description="Ysc84 actin-binding" evidence="2">
    <location>
        <begin position="147"/>
        <end position="267"/>
    </location>
</feature>
<dbReference type="OrthoDB" id="443981at2759"/>
<dbReference type="AlphaFoldDB" id="A0A6A5ZEW7"/>
<name>A0A6A5ZEW7_9PLEO</name>
<feature type="region of interest" description="Disordered" evidence="1">
    <location>
        <begin position="297"/>
        <end position="371"/>
    </location>
</feature>
<proteinExistence type="predicted"/>
<dbReference type="InterPro" id="IPR051702">
    <property type="entry name" value="SH3_domain_YSC84-like"/>
</dbReference>
<evidence type="ECO:0000259" key="2">
    <source>
        <dbReference type="Pfam" id="PF04366"/>
    </source>
</evidence>
<dbReference type="EMBL" id="ML977319">
    <property type="protein sequence ID" value="KAF2116971.1"/>
    <property type="molecule type" value="Genomic_DNA"/>
</dbReference>
<dbReference type="Proteomes" id="UP000799770">
    <property type="component" value="Unassembled WGS sequence"/>
</dbReference>
<evidence type="ECO:0000313" key="3">
    <source>
        <dbReference type="EMBL" id="KAF2116971.1"/>
    </source>
</evidence>
<dbReference type="PANTHER" id="PTHR15629">
    <property type="entry name" value="SH3YL1 PROTEIN"/>
    <property type="match status" value="1"/>
</dbReference>
<feature type="compositionally biased region" description="Low complexity" evidence="1">
    <location>
        <begin position="340"/>
        <end position="349"/>
    </location>
</feature>
<sequence length="371" mass="39368">MSNQTPNRWSSIKTGGKKLWDKGWDVTGKYVGEPANTLVGKWGIESFWPSTTEKELDKAARILRVFTLDGGVAADETLRNTADPSANKKRQKILKKIPPAAIEGAKGIAIFTVFRTGLHWSAASGSGIVISRLPDGSWSAPSGILIHTLGIGFVIGVDIYDVVLVLNTDEAVQQFAHPRVKLGGEVTVAAGPVGDGRQLDVSRSASWSYVKSKGFYAGAQLDGTIIIERGDENERFYGQKASAADVLAGKVPAPAQAAGLYQVLAAAAGRPTSQDKIPQGLGPSEHHADFVEAQQGLKEAQASDEVPPELPPRPLSSTQAAGSPSPPPHQQDYSPAYSKQPSTTSSQTPHYPPANLNPGGVPDTFGGHYYR</sequence>
<accession>A0A6A5ZEW7</accession>
<dbReference type="InterPro" id="IPR007461">
    <property type="entry name" value="Ysc84_actin-binding"/>
</dbReference>